<sequence length="75" mass="8878">MYLEKVFDMKLTQMECIEEVVENYVNLHIAIVDDSIALFNFHDTFEVVEYIDFMRVDNFSHRSATTLVDTIIQNI</sequence>
<evidence type="ECO:0000313" key="1">
    <source>
        <dbReference type="EMBL" id="BBH07020.1"/>
    </source>
</evidence>
<dbReference type="EMBL" id="AP019303">
    <property type="protein sequence ID" value="BBH07020.1"/>
    <property type="molecule type" value="Genomic_DNA"/>
</dbReference>
<gene>
    <name evidence="1" type="ORF">Prudu_018822</name>
</gene>
<proteinExistence type="predicted"/>
<dbReference type="AlphaFoldDB" id="A0A4Y1RRT6"/>
<accession>A0A4Y1RRT6</accession>
<name>A0A4Y1RRT6_PRUDU</name>
<protein>
    <submittedName>
        <fullName evidence="1">Uncharacterized protein</fullName>
    </submittedName>
</protein>
<organism evidence="1">
    <name type="scientific">Prunus dulcis</name>
    <name type="common">Almond</name>
    <name type="synonym">Amygdalus dulcis</name>
    <dbReference type="NCBI Taxonomy" id="3755"/>
    <lineage>
        <taxon>Eukaryota</taxon>
        <taxon>Viridiplantae</taxon>
        <taxon>Streptophyta</taxon>
        <taxon>Embryophyta</taxon>
        <taxon>Tracheophyta</taxon>
        <taxon>Spermatophyta</taxon>
        <taxon>Magnoliopsida</taxon>
        <taxon>eudicotyledons</taxon>
        <taxon>Gunneridae</taxon>
        <taxon>Pentapetalae</taxon>
        <taxon>rosids</taxon>
        <taxon>fabids</taxon>
        <taxon>Rosales</taxon>
        <taxon>Rosaceae</taxon>
        <taxon>Amygdaloideae</taxon>
        <taxon>Amygdaleae</taxon>
        <taxon>Prunus</taxon>
    </lineage>
</organism>
<reference evidence="1" key="1">
    <citation type="journal article" date="2019" name="Science">
        <title>Mutation of a bHLH transcription factor allowed almond domestication.</title>
        <authorList>
            <person name="Sanchez-Perez R."/>
            <person name="Pavan S."/>
            <person name="Mazzeo R."/>
            <person name="Moldovan C."/>
            <person name="Aiese Cigliano R."/>
            <person name="Del Cueto J."/>
            <person name="Ricciardi F."/>
            <person name="Lotti C."/>
            <person name="Ricciardi L."/>
            <person name="Dicenta F."/>
            <person name="Lopez-Marques R.L."/>
            <person name="Lindberg Moller B."/>
        </authorList>
    </citation>
    <scope>NUCLEOTIDE SEQUENCE</scope>
</reference>